<accession>A0AAW9SED6</accession>
<keyword evidence="1" id="KW-1133">Transmembrane helix</keyword>
<reference evidence="2 3" key="1">
    <citation type="submission" date="2024-04" db="EMBL/GenBank/DDBJ databases">
        <title>Novel genus in family Flammeovirgaceae.</title>
        <authorList>
            <person name="Nguyen T.H."/>
            <person name="Vuong T.Q."/>
            <person name="Le H."/>
            <person name="Kim S.-G."/>
        </authorList>
    </citation>
    <scope>NUCLEOTIDE SEQUENCE [LARGE SCALE GENOMIC DNA]</scope>
    <source>
        <strain evidence="2 3">JCM 23209</strain>
    </source>
</reference>
<dbReference type="Proteomes" id="UP001403385">
    <property type="component" value="Unassembled WGS sequence"/>
</dbReference>
<keyword evidence="3" id="KW-1185">Reference proteome</keyword>
<dbReference type="Pfam" id="PF07920">
    <property type="entry name" value="DUF1684"/>
    <property type="match status" value="1"/>
</dbReference>
<comment type="caution">
    <text evidence="2">The sequence shown here is derived from an EMBL/GenBank/DDBJ whole genome shotgun (WGS) entry which is preliminary data.</text>
</comment>
<keyword evidence="1" id="KW-0472">Membrane</keyword>
<feature type="transmembrane region" description="Helical" evidence="1">
    <location>
        <begin position="7"/>
        <end position="26"/>
    </location>
</feature>
<dbReference type="AlphaFoldDB" id="A0AAW9SED6"/>
<proteinExistence type="predicted"/>
<evidence type="ECO:0000256" key="1">
    <source>
        <dbReference type="SAM" id="Phobius"/>
    </source>
</evidence>
<dbReference type="InterPro" id="IPR012467">
    <property type="entry name" value="DUF1684"/>
</dbReference>
<organism evidence="2 3">
    <name type="scientific">Rapidithrix thailandica</name>
    <dbReference type="NCBI Taxonomy" id="413964"/>
    <lineage>
        <taxon>Bacteria</taxon>
        <taxon>Pseudomonadati</taxon>
        <taxon>Bacteroidota</taxon>
        <taxon>Cytophagia</taxon>
        <taxon>Cytophagales</taxon>
        <taxon>Flammeovirgaceae</taxon>
        <taxon>Rapidithrix</taxon>
    </lineage>
</organism>
<evidence type="ECO:0000313" key="2">
    <source>
        <dbReference type="EMBL" id="MEN7550905.1"/>
    </source>
</evidence>
<keyword evidence="1" id="KW-0812">Transmembrane</keyword>
<protein>
    <submittedName>
        <fullName evidence="2">DUF1684 domain-containing protein</fullName>
    </submittedName>
</protein>
<name>A0AAW9SED6_9BACT</name>
<sequence>MKGKSTNYIFFFVVIVVVSMIIYYSFEGVEYNQSYEEEVIEYREKKDRSLKHDSESPLDKQQKEKFGGLQYYKANIAYKVEAEVVPYKIPETLTVTTSQDLERSFLKYGKARFTLGDKEHELLLLKPIRSTTPQAENMLFLPFTDETSGRETYGAGRYLDLEERDDKIVIDFNYAYNPYCAYNEIYDCPIPPQENHLNIKILAGEKVYKN</sequence>
<dbReference type="RefSeq" id="WP_346823685.1">
    <property type="nucleotide sequence ID" value="NZ_JBDKWZ010000017.1"/>
</dbReference>
<evidence type="ECO:0000313" key="3">
    <source>
        <dbReference type="Proteomes" id="UP001403385"/>
    </source>
</evidence>
<dbReference type="PANTHER" id="PTHR41913:SF1">
    <property type="entry name" value="DUF1684 DOMAIN-CONTAINING PROTEIN"/>
    <property type="match status" value="1"/>
</dbReference>
<dbReference type="PANTHER" id="PTHR41913">
    <property type="entry name" value="DUF1684 DOMAIN-CONTAINING PROTEIN"/>
    <property type="match status" value="1"/>
</dbReference>
<dbReference type="EMBL" id="JBDKWZ010000017">
    <property type="protein sequence ID" value="MEN7550905.1"/>
    <property type="molecule type" value="Genomic_DNA"/>
</dbReference>
<gene>
    <name evidence="2" type="ORF">AAG747_23495</name>
</gene>